<comment type="caution">
    <text evidence="7">The sequence shown here is derived from an EMBL/GenBank/DDBJ whole genome shotgun (WGS) entry which is preliminary data.</text>
</comment>
<keyword evidence="8" id="KW-1185">Reference proteome</keyword>
<dbReference type="OrthoDB" id="199743at2"/>
<keyword evidence="4" id="KW-0663">Pyridoxal phosphate</keyword>
<keyword evidence="3 7" id="KW-0808">Transferase</keyword>
<evidence type="ECO:0000256" key="1">
    <source>
        <dbReference type="ARBA" id="ARBA00001933"/>
    </source>
</evidence>
<evidence type="ECO:0000259" key="6">
    <source>
        <dbReference type="Pfam" id="PF00155"/>
    </source>
</evidence>
<dbReference type="InterPro" id="IPR050859">
    <property type="entry name" value="Class-I_PLP-dep_aminotransf"/>
</dbReference>
<evidence type="ECO:0000256" key="3">
    <source>
        <dbReference type="ARBA" id="ARBA00022679"/>
    </source>
</evidence>
<dbReference type="InterPro" id="IPR015422">
    <property type="entry name" value="PyrdxlP-dep_Trfase_small"/>
</dbReference>
<dbReference type="Pfam" id="PF00155">
    <property type="entry name" value="Aminotran_1_2"/>
    <property type="match status" value="1"/>
</dbReference>
<keyword evidence="2 7" id="KW-0032">Aminotransferase</keyword>
<proteinExistence type="predicted"/>
<gene>
    <name evidence="7" type="ORF">CGZ93_12075</name>
</gene>
<dbReference type="Proteomes" id="UP000216311">
    <property type="component" value="Unassembled WGS sequence"/>
</dbReference>
<dbReference type="GO" id="GO:1901605">
    <property type="term" value="P:alpha-amino acid metabolic process"/>
    <property type="evidence" value="ECO:0007669"/>
    <property type="project" value="TreeGrafter"/>
</dbReference>
<sequence>MSSSRRNTSRCPVTDPRGTTTIGSLDPLPTQGIRGGFAENGLPLARLADGLVGSVIDSSTSLLAGIEHDVVRFAMGAPAPEAIPVQALRELAGGALDAGSFTYGASEGEPGLLAAIADGYADTRGTSAERVVITSGGMQGLDLACKLFIDPGDLVVVESPTYTNGSATALSYGAELLEIPIDDSGMVIDELVEQVAASGRTPKLIYTICNFQNPSGVTLSAERRQRLLELAHRWGAVILDDDPYGLLRFVGDDLPGFAELSPGDPHVFSVRTFSKVLAPGLRVGWVDADHRLRPLLISAKQAMDTCTNVPNQHLIDGFLRGGGLQEHLTGLRDTYRLRRDALLRSLAAHLGDRVRSTVPEGGMFCWVTLLGDGAVSAHELFEVALGRGVAFIPGPALSPSGRFGDALRICYATEDPGRIDVGVRRLAAALDELEAR</sequence>
<dbReference type="CDD" id="cd00609">
    <property type="entry name" value="AAT_like"/>
    <property type="match status" value="1"/>
</dbReference>
<dbReference type="PANTHER" id="PTHR42790">
    <property type="entry name" value="AMINOTRANSFERASE"/>
    <property type="match status" value="1"/>
</dbReference>
<feature type="domain" description="Aminotransferase class I/classII large" evidence="6">
    <location>
        <begin position="92"/>
        <end position="426"/>
    </location>
</feature>
<feature type="region of interest" description="Disordered" evidence="5">
    <location>
        <begin position="1"/>
        <end position="30"/>
    </location>
</feature>
<evidence type="ECO:0000256" key="4">
    <source>
        <dbReference type="ARBA" id="ARBA00022898"/>
    </source>
</evidence>
<dbReference type="AlphaFoldDB" id="A0A255H103"/>
<evidence type="ECO:0000313" key="8">
    <source>
        <dbReference type="Proteomes" id="UP000216311"/>
    </source>
</evidence>
<evidence type="ECO:0000256" key="5">
    <source>
        <dbReference type="SAM" id="MobiDB-lite"/>
    </source>
</evidence>
<dbReference type="InterPro" id="IPR015421">
    <property type="entry name" value="PyrdxlP-dep_Trfase_major"/>
</dbReference>
<protein>
    <submittedName>
        <fullName evidence="7">Aspartate aminotransferase</fullName>
    </submittedName>
</protein>
<dbReference type="Gene3D" id="3.90.1150.10">
    <property type="entry name" value="Aspartate Aminotransferase, domain 1"/>
    <property type="match status" value="1"/>
</dbReference>
<dbReference type="InterPro" id="IPR015424">
    <property type="entry name" value="PyrdxlP-dep_Trfase"/>
</dbReference>
<accession>A0A255H103</accession>
<dbReference type="PANTHER" id="PTHR42790:SF19">
    <property type="entry name" value="KYNURENINE_ALPHA-AMINOADIPATE AMINOTRANSFERASE, MITOCHONDRIAL"/>
    <property type="match status" value="1"/>
</dbReference>
<dbReference type="GO" id="GO:0030170">
    <property type="term" value="F:pyridoxal phosphate binding"/>
    <property type="evidence" value="ECO:0007669"/>
    <property type="project" value="InterPro"/>
</dbReference>
<dbReference type="GO" id="GO:0008483">
    <property type="term" value="F:transaminase activity"/>
    <property type="evidence" value="ECO:0007669"/>
    <property type="project" value="UniProtKB-KW"/>
</dbReference>
<organism evidence="7 8">
    <name type="scientific">Enemella dayhoffiae</name>
    <dbReference type="NCBI Taxonomy" id="2016507"/>
    <lineage>
        <taxon>Bacteria</taxon>
        <taxon>Bacillati</taxon>
        <taxon>Actinomycetota</taxon>
        <taxon>Actinomycetes</taxon>
        <taxon>Propionibacteriales</taxon>
        <taxon>Propionibacteriaceae</taxon>
        <taxon>Enemella</taxon>
    </lineage>
</organism>
<evidence type="ECO:0000256" key="2">
    <source>
        <dbReference type="ARBA" id="ARBA00022576"/>
    </source>
</evidence>
<dbReference type="InterPro" id="IPR004839">
    <property type="entry name" value="Aminotransferase_I/II_large"/>
</dbReference>
<reference evidence="7 8" key="1">
    <citation type="submission" date="2017-07" db="EMBL/GenBank/DDBJ databases">
        <title>Draft whole genome sequences of clinical Proprionibacteriaceae strains.</title>
        <authorList>
            <person name="Bernier A.-M."/>
            <person name="Bernard K."/>
            <person name="Domingo M.-C."/>
        </authorList>
    </citation>
    <scope>NUCLEOTIDE SEQUENCE [LARGE SCALE GENOMIC DNA]</scope>
    <source>
        <strain evidence="7 8">NML 130396</strain>
    </source>
</reference>
<dbReference type="EMBL" id="NMVQ01000023">
    <property type="protein sequence ID" value="OYO20943.1"/>
    <property type="molecule type" value="Genomic_DNA"/>
</dbReference>
<comment type="cofactor">
    <cofactor evidence="1">
        <name>pyridoxal 5'-phosphate</name>
        <dbReference type="ChEBI" id="CHEBI:597326"/>
    </cofactor>
</comment>
<name>A0A255H103_9ACTN</name>
<feature type="compositionally biased region" description="Polar residues" evidence="5">
    <location>
        <begin position="1"/>
        <end position="23"/>
    </location>
</feature>
<dbReference type="SUPFAM" id="SSF53383">
    <property type="entry name" value="PLP-dependent transferases"/>
    <property type="match status" value="1"/>
</dbReference>
<evidence type="ECO:0000313" key="7">
    <source>
        <dbReference type="EMBL" id="OYO20943.1"/>
    </source>
</evidence>
<dbReference type="Gene3D" id="3.40.640.10">
    <property type="entry name" value="Type I PLP-dependent aspartate aminotransferase-like (Major domain)"/>
    <property type="match status" value="1"/>
</dbReference>